<dbReference type="Gene3D" id="3.10.129.10">
    <property type="entry name" value="Hotdog Thioesterase"/>
    <property type="match status" value="1"/>
</dbReference>
<reference evidence="1 2" key="1">
    <citation type="submission" date="2018-04" db="EMBL/GenBank/DDBJ databases">
        <title>Genomic Encyclopedia of Archaeal and Bacterial Type Strains, Phase II (KMG-II): from individual species to whole genera.</title>
        <authorList>
            <person name="Goeker M."/>
        </authorList>
    </citation>
    <scope>NUCLEOTIDE SEQUENCE [LARGE SCALE GENOMIC DNA]</scope>
    <source>
        <strain evidence="1 2">DSM 45787</strain>
    </source>
</reference>
<proteinExistence type="predicted"/>
<dbReference type="Proteomes" id="UP000244240">
    <property type="component" value="Unassembled WGS sequence"/>
</dbReference>
<keyword evidence="1" id="KW-0378">Hydrolase</keyword>
<dbReference type="SUPFAM" id="SSF54637">
    <property type="entry name" value="Thioesterase/thiol ester dehydrase-isomerase"/>
    <property type="match status" value="1"/>
</dbReference>
<dbReference type="AlphaFoldDB" id="A0A2T6C8K7"/>
<dbReference type="EMBL" id="QBKR01000002">
    <property type="protein sequence ID" value="PTX64629.1"/>
    <property type="molecule type" value="Genomic_DNA"/>
</dbReference>
<keyword evidence="2" id="KW-1185">Reference proteome</keyword>
<evidence type="ECO:0000313" key="2">
    <source>
        <dbReference type="Proteomes" id="UP000244240"/>
    </source>
</evidence>
<gene>
    <name evidence="1" type="ORF">C8P63_102123</name>
</gene>
<comment type="caution">
    <text evidence="1">The sequence shown here is derived from an EMBL/GenBank/DDBJ whole genome shotgun (WGS) entry which is preliminary data.</text>
</comment>
<dbReference type="CDD" id="cd00586">
    <property type="entry name" value="4HBT"/>
    <property type="match status" value="1"/>
</dbReference>
<name>A0A2T6C8K7_9BACL</name>
<organism evidence="1 2">
    <name type="scientific">Melghirimyces profundicolus</name>
    <dbReference type="NCBI Taxonomy" id="1242148"/>
    <lineage>
        <taxon>Bacteria</taxon>
        <taxon>Bacillati</taxon>
        <taxon>Bacillota</taxon>
        <taxon>Bacilli</taxon>
        <taxon>Bacillales</taxon>
        <taxon>Thermoactinomycetaceae</taxon>
        <taxon>Melghirimyces</taxon>
    </lineage>
</organism>
<dbReference type="GO" id="GO:0016787">
    <property type="term" value="F:hydrolase activity"/>
    <property type="evidence" value="ECO:0007669"/>
    <property type="project" value="UniProtKB-KW"/>
</dbReference>
<dbReference type="Pfam" id="PF13279">
    <property type="entry name" value="4HBT_2"/>
    <property type="match status" value="1"/>
</dbReference>
<sequence>MKNVFSYKVAWGDADAAGIVFYPHFYRWMDQATHELFDVAGLPTVKLFKDERVGLPILEAHCRFEKPVFFGTVIDIESTLLELHRKVFKIRHRFKTGDTLNATGYEVRAWTVFSGDRPKAVPIPEEVRALFQGE</sequence>
<dbReference type="OrthoDB" id="9800856at2"/>
<protein>
    <submittedName>
        <fullName evidence="1">Acyl-CoA thioester hydrolase</fullName>
    </submittedName>
</protein>
<dbReference type="RefSeq" id="WP_108021692.1">
    <property type="nucleotide sequence ID" value="NZ_QBKR01000002.1"/>
</dbReference>
<evidence type="ECO:0000313" key="1">
    <source>
        <dbReference type="EMBL" id="PTX64629.1"/>
    </source>
</evidence>
<dbReference type="InterPro" id="IPR029069">
    <property type="entry name" value="HotDog_dom_sf"/>
</dbReference>
<accession>A0A2T6C8K7</accession>